<organism evidence="1 2">
    <name type="scientific">Caerostris extrusa</name>
    <name type="common">Bark spider</name>
    <name type="synonym">Caerostris bankana</name>
    <dbReference type="NCBI Taxonomy" id="172846"/>
    <lineage>
        <taxon>Eukaryota</taxon>
        <taxon>Metazoa</taxon>
        <taxon>Ecdysozoa</taxon>
        <taxon>Arthropoda</taxon>
        <taxon>Chelicerata</taxon>
        <taxon>Arachnida</taxon>
        <taxon>Araneae</taxon>
        <taxon>Araneomorphae</taxon>
        <taxon>Entelegynae</taxon>
        <taxon>Araneoidea</taxon>
        <taxon>Araneidae</taxon>
        <taxon>Caerostris</taxon>
    </lineage>
</organism>
<proteinExistence type="predicted"/>
<dbReference type="Proteomes" id="UP001054945">
    <property type="component" value="Unassembled WGS sequence"/>
</dbReference>
<name>A0AAV4U0J5_CAEEX</name>
<reference evidence="1 2" key="1">
    <citation type="submission" date="2021-06" db="EMBL/GenBank/DDBJ databases">
        <title>Caerostris extrusa draft genome.</title>
        <authorList>
            <person name="Kono N."/>
            <person name="Arakawa K."/>
        </authorList>
    </citation>
    <scope>NUCLEOTIDE SEQUENCE [LARGE SCALE GENOMIC DNA]</scope>
</reference>
<accession>A0AAV4U0J5</accession>
<protein>
    <submittedName>
        <fullName evidence="1">Uncharacterized protein</fullName>
    </submittedName>
</protein>
<keyword evidence="2" id="KW-1185">Reference proteome</keyword>
<evidence type="ECO:0000313" key="2">
    <source>
        <dbReference type="Proteomes" id="UP001054945"/>
    </source>
</evidence>
<evidence type="ECO:0000313" key="1">
    <source>
        <dbReference type="EMBL" id="GIY51281.1"/>
    </source>
</evidence>
<sequence>MFGRRLGAPEGGFKLNFELSRRRRRKEQECYALGTKQTQYAFLKEDVGTSSPFVRERILNIEMGFRREEFDISMESVRLA</sequence>
<comment type="caution">
    <text evidence="1">The sequence shown here is derived from an EMBL/GenBank/DDBJ whole genome shotgun (WGS) entry which is preliminary data.</text>
</comment>
<gene>
    <name evidence="1" type="ORF">CEXT_152881</name>
</gene>
<dbReference type="AlphaFoldDB" id="A0AAV4U0J5"/>
<dbReference type="EMBL" id="BPLR01012088">
    <property type="protein sequence ID" value="GIY51281.1"/>
    <property type="molecule type" value="Genomic_DNA"/>
</dbReference>